<dbReference type="RefSeq" id="WP_062997314.1">
    <property type="nucleotide sequence ID" value="NZ_BMMH01000045.1"/>
</dbReference>
<evidence type="ECO:0000313" key="2">
    <source>
        <dbReference type="Proteomes" id="UP000638263"/>
    </source>
</evidence>
<dbReference type="EMBL" id="BMMH01000045">
    <property type="protein sequence ID" value="GGL46812.1"/>
    <property type="molecule type" value="Genomic_DNA"/>
</dbReference>
<sequence>MNATSICLAIGLALGFAAAFGGFGAFAIVLVFAAAGLLVGRWLDGGIDLDGLGRNIGRARDRR</sequence>
<gene>
    <name evidence="1" type="ORF">GCM10011588_72130</name>
</gene>
<accession>A0A917W0E1</accession>
<dbReference type="Proteomes" id="UP000638263">
    <property type="component" value="Unassembled WGS sequence"/>
</dbReference>
<comment type="caution">
    <text evidence="1">The sequence shown here is derived from an EMBL/GenBank/DDBJ whole genome shotgun (WGS) entry which is preliminary data.</text>
</comment>
<evidence type="ECO:0000313" key="1">
    <source>
        <dbReference type="EMBL" id="GGL46812.1"/>
    </source>
</evidence>
<name>A0A917W0E1_9NOCA</name>
<reference evidence="1" key="1">
    <citation type="journal article" date="2014" name="Int. J. Syst. Evol. Microbiol.">
        <title>Complete genome sequence of Corynebacterium casei LMG S-19264T (=DSM 44701T), isolated from a smear-ripened cheese.</title>
        <authorList>
            <consortium name="US DOE Joint Genome Institute (JGI-PGF)"/>
            <person name="Walter F."/>
            <person name="Albersmeier A."/>
            <person name="Kalinowski J."/>
            <person name="Ruckert C."/>
        </authorList>
    </citation>
    <scope>NUCLEOTIDE SEQUENCE</scope>
    <source>
        <strain evidence="1">CGMCC 4.3508</strain>
    </source>
</reference>
<keyword evidence="2" id="KW-1185">Reference proteome</keyword>
<protein>
    <recommendedName>
        <fullName evidence="3">DUF2273 domain-containing protein</fullName>
    </recommendedName>
</protein>
<proteinExistence type="predicted"/>
<reference evidence="1" key="2">
    <citation type="submission" date="2020-09" db="EMBL/GenBank/DDBJ databases">
        <authorList>
            <person name="Sun Q."/>
            <person name="Zhou Y."/>
        </authorList>
    </citation>
    <scope>NUCLEOTIDE SEQUENCE</scope>
    <source>
        <strain evidence="1">CGMCC 4.3508</strain>
    </source>
</reference>
<evidence type="ECO:0008006" key="3">
    <source>
        <dbReference type="Google" id="ProtNLM"/>
    </source>
</evidence>
<dbReference type="AlphaFoldDB" id="A0A917W0E1"/>
<organism evidence="1 2">
    <name type="scientific">Nocardia jinanensis</name>
    <dbReference type="NCBI Taxonomy" id="382504"/>
    <lineage>
        <taxon>Bacteria</taxon>
        <taxon>Bacillati</taxon>
        <taxon>Actinomycetota</taxon>
        <taxon>Actinomycetes</taxon>
        <taxon>Mycobacteriales</taxon>
        <taxon>Nocardiaceae</taxon>
        <taxon>Nocardia</taxon>
    </lineage>
</organism>